<organism evidence="1">
    <name type="scientific">Arundo donax</name>
    <name type="common">Giant reed</name>
    <name type="synonym">Donax arundinaceus</name>
    <dbReference type="NCBI Taxonomy" id="35708"/>
    <lineage>
        <taxon>Eukaryota</taxon>
        <taxon>Viridiplantae</taxon>
        <taxon>Streptophyta</taxon>
        <taxon>Embryophyta</taxon>
        <taxon>Tracheophyta</taxon>
        <taxon>Spermatophyta</taxon>
        <taxon>Magnoliopsida</taxon>
        <taxon>Liliopsida</taxon>
        <taxon>Poales</taxon>
        <taxon>Poaceae</taxon>
        <taxon>PACMAD clade</taxon>
        <taxon>Arundinoideae</taxon>
        <taxon>Arundineae</taxon>
        <taxon>Arundo</taxon>
    </lineage>
</organism>
<dbReference type="AlphaFoldDB" id="A0A0A9FB83"/>
<accession>A0A0A9FB83</accession>
<reference evidence="1" key="1">
    <citation type="submission" date="2014-09" db="EMBL/GenBank/DDBJ databases">
        <authorList>
            <person name="Magalhaes I.L.F."/>
            <person name="Oliveira U."/>
            <person name="Santos F.R."/>
            <person name="Vidigal T.H.D.A."/>
            <person name="Brescovit A.D."/>
            <person name="Santos A.J."/>
        </authorList>
    </citation>
    <scope>NUCLEOTIDE SEQUENCE</scope>
    <source>
        <tissue evidence="1">Shoot tissue taken approximately 20 cm above the soil surface</tissue>
    </source>
</reference>
<reference evidence="1" key="2">
    <citation type="journal article" date="2015" name="Data Brief">
        <title>Shoot transcriptome of the giant reed, Arundo donax.</title>
        <authorList>
            <person name="Barrero R.A."/>
            <person name="Guerrero F.D."/>
            <person name="Moolhuijzen P."/>
            <person name="Goolsby J.A."/>
            <person name="Tidwell J."/>
            <person name="Bellgard S.E."/>
            <person name="Bellgard M.I."/>
        </authorList>
    </citation>
    <scope>NUCLEOTIDE SEQUENCE</scope>
    <source>
        <tissue evidence="1">Shoot tissue taken approximately 20 cm above the soil surface</tissue>
    </source>
</reference>
<evidence type="ECO:0000313" key="1">
    <source>
        <dbReference type="EMBL" id="JAE07411.1"/>
    </source>
</evidence>
<protein>
    <submittedName>
        <fullName evidence="1">Uncharacterized protein</fullName>
    </submittedName>
</protein>
<proteinExistence type="predicted"/>
<dbReference type="EMBL" id="GBRH01190485">
    <property type="protein sequence ID" value="JAE07411.1"/>
    <property type="molecule type" value="Transcribed_RNA"/>
</dbReference>
<name>A0A0A9FB83_ARUDO</name>
<sequence length="38" mass="4274">MQGKGCFRVGKKEVEFTPRLLLCRTVKMLGAPESHPQT</sequence>